<evidence type="ECO:0000256" key="8">
    <source>
        <dbReference type="ARBA" id="ARBA00022989"/>
    </source>
</evidence>
<dbReference type="SMART" id="SM00387">
    <property type="entry name" value="HATPase_c"/>
    <property type="match status" value="1"/>
</dbReference>
<gene>
    <name evidence="15" type="ORF">UFOPK3444_00617</name>
</gene>
<evidence type="ECO:0000256" key="3">
    <source>
        <dbReference type="ARBA" id="ARBA00012438"/>
    </source>
</evidence>
<dbReference type="SUPFAM" id="SSF158472">
    <property type="entry name" value="HAMP domain-like"/>
    <property type="match status" value="1"/>
</dbReference>
<organism evidence="15">
    <name type="scientific">freshwater metagenome</name>
    <dbReference type="NCBI Taxonomy" id="449393"/>
    <lineage>
        <taxon>unclassified sequences</taxon>
        <taxon>metagenomes</taxon>
        <taxon>ecological metagenomes</taxon>
    </lineage>
</organism>
<protein>
    <recommendedName>
        <fullName evidence="3">histidine kinase</fullName>
        <ecNumber evidence="3">2.7.13.3</ecNumber>
    </recommendedName>
</protein>
<evidence type="ECO:0000256" key="6">
    <source>
        <dbReference type="ARBA" id="ARBA00022692"/>
    </source>
</evidence>
<dbReference type="InterPro" id="IPR036890">
    <property type="entry name" value="HATPase_C_sf"/>
</dbReference>
<dbReference type="SUPFAM" id="SSF47384">
    <property type="entry name" value="Homodimeric domain of signal transducing histidine kinase"/>
    <property type="match status" value="1"/>
</dbReference>
<evidence type="ECO:0000256" key="9">
    <source>
        <dbReference type="ARBA" id="ARBA00023012"/>
    </source>
</evidence>
<dbReference type="SMART" id="SM00388">
    <property type="entry name" value="HisKA"/>
    <property type="match status" value="1"/>
</dbReference>
<keyword evidence="9" id="KW-0902">Two-component regulatory system</keyword>
<dbReference type="EC" id="2.7.13.3" evidence="3"/>
<evidence type="ECO:0000256" key="4">
    <source>
        <dbReference type="ARBA" id="ARBA00022553"/>
    </source>
</evidence>
<dbReference type="PANTHER" id="PTHR45436">
    <property type="entry name" value="SENSOR HISTIDINE KINASE YKOH"/>
    <property type="match status" value="1"/>
</dbReference>
<dbReference type="GO" id="GO:0005886">
    <property type="term" value="C:plasma membrane"/>
    <property type="evidence" value="ECO:0007669"/>
    <property type="project" value="TreeGrafter"/>
</dbReference>
<dbReference type="Pfam" id="PF00512">
    <property type="entry name" value="HisKA"/>
    <property type="match status" value="1"/>
</dbReference>
<dbReference type="PROSITE" id="PS50885">
    <property type="entry name" value="HAMP"/>
    <property type="match status" value="1"/>
</dbReference>
<reference evidence="15" key="1">
    <citation type="submission" date="2020-05" db="EMBL/GenBank/DDBJ databases">
        <authorList>
            <person name="Chiriac C."/>
            <person name="Salcher M."/>
            <person name="Ghai R."/>
            <person name="Kavagutti S V."/>
        </authorList>
    </citation>
    <scope>NUCLEOTIDE SEQUENCE</scope>
</reference>
<dbReference type="InterPro" id="IPR003661">
    <property type="entry name" value="HisK_dim/P_dom"/>
</dbReference>
<feature type="region of interest" description="Disordered" evidence="11">
    <location>
        <begin position="56"/>
        <end position="95"/>
    </location>
</feature>
<evidence type="ECO:0000256" key="12">
    <source>
        <dbReference type="SAM" id="Phobius"/>
    </source>
</evidence>
<keyword evidence="10 12" id="KW-0472">Membrane</keyword>
<evidence type="ECO:0000256" key="7">
    <source>
        <dbReference type="ARBA" id="ARBA00022777"/>
    </source>
</evidence>
<proteinExistence type="predicted"/>
<dbReference type="InterPro" id="IPR036097">
    <property type="entry name" value="HisK_dim/P_sf"/>
</dbReference>
<dbReference type="Gene3D" id="3.30.565.10">
    <property type="entry name" value="Histidine kinase-like ATPase, C-terminal domain"/>
    <property type="match status" value="1"/>
</dbReference>
<feature type="domain" description="Histidine kinase" evidence="13">
    <location>
        <begin position="265"/>
        <end position="473"/>
    </location>
</feature>
<dbReference type="InterPro" id="IPR003660">
    <property type="entry name" value="HAMP_dom"/>
</dbReference>
<dbReference type="SMART" id="SM00304">
    <property type="entry name" value="HAMP"/>
    <property type="match status" value="1"/>
</dbReference>
<dbReference type="Gene3D" id="6.10.340.10">
    <property type="match status" value="1"/>
</dbReference>
<dbReference type="AlphaFoldDB" id="A0A6J7DNX6"/>
<name>A0A6J7DNX6_9ZZZZ</name>
<keyword evidence="6 12" id="KW-0812">Transmembrane</keyword>
<evidence type="ECO:0000256" key="2">
    <source>
        <dbReference type="ARBA" id="ARBA00004370"/>
    </source>
</evidence>
<dbReference type="InterPro" id="IPR004358">
    <property type="entry name" value="Sig_transdc_His_kin-like_C"/>
</dbReference>
<comment type="catalytic activity">
    <reaction evidence="1">
        <text>ATP + protein L-histidine = ADP + protein N-phospho-L-histidine.</text>
        <dbReference type="EC" id="2.7.13.3"/>
    </reaction>
</comment>
<dbReference type="InterPro" id="IPR005467">
    <property type="entry name" value="His_kinase_dom"/>
</dbReference>
<dbReference type="SUPFAM" id="SSF55874">
    <property type="entry name" value="ATPase domain of HSP90 chaperone/DNA topoisomerase II/histidine kinase"/>
    <property type="match status" value="1"/>
</dbReference>
<keyword evidence="5" id="KW-0808">Transferase</keyword>
<feature type="transmembrane region" description="Helical" evidence="12">
    <location>
        <begin position="184"/>
        <end position="203"/>
    </location>
</feature>
<keyword evidence="4" id="KW-0597">Phosphoprotein</keyword>
<dbReference type="Gene3D" id="1.10.287.130">
    <property type="match status" value="1"/>
</dbReference>
<evidence type="ECO:0000256" key="11">
    <source>
        <dbReference type="SAM" id="MobiDB-lite"/>
    </source>
</evidence>
<keyword evidence="8 12" id="KW-1133">Transmembrane helix</keyword>
<evidence type="ECO:0000256" key="10">
    <source>
        <dbReference type="ARBA" id="ARBA00023136"/>
    </source>
</evidence>
<evidence type="ECO:0000259" key="14">
    <source>
        <dbReference type="PROSITE" id="PS50885"/>
    </source>
</evidence>
<dbReference type="Pfam" id="PF02518">
    <property type="entry name" value="HATPase_c"/>
    <property type="match status" value="1"/>
</dbReference>
<comment type="subcellular location">
    <subcellularLocation>
        <location evidence="2">Membrane</location>
    </subcellularLocation>
</comment>
<dbReference type="GO" id="GO:0000155">
    <property type="term" value="F:phosphorelay sensor kinase activity"/>
    <property type="evidence" value="ECO:0007669"/>
    <property type="project" value="InterPro"/>
</dbReference>
<keyword evidence="7" id="KW-0418">Kinase</keyword>
<accession>A0A6J7DNX6</accession>
<dbReference type="InterPro" id="IPR003594">
    <property type="entry name" value="HATPase_dom"/>
</dbReference>
<dbReference type="PROSITE" id="PS50109">
    <property type="entry name" value="HIS_KIN"/>
    <property type="match status" value="1"/>
</dbReference>
<feature type="domain" description="HAMP" evidence="14">
    <location>
        <begin position="204"/>
        <end position="257"/>
    </location>
</feature>
<sequence length="476" mass="49666">MSIRWKFALAVAALSALAAIAASALGYSETRSQLYGQIDSSVRQGADRLAHVAAVRSGADQPARGLPFGPGPGAEFAPQGFPNHPPRGAEEGPIGDPVANQALLVQRLGKTGAIKKSQTLPLPVDAADRQQALGGSGETNIRDATVQGTTVRLATAPILGGGAIQVARSTAEAAGTLNSLRDQLALLTLAIVALAALAGFLLAKRATDSLEHLTESAERVASTGSPDEQISVEGTDEIGRLAGAFSQMLASLAESREQQQRLVQDAGHELRTPLTSLTTNLTLLDRLSELSPQDQADMISDLRSEAGEMTSLVNELVELTTGGGDEPVAEVHLATVARKAAEQTTRRTGRAVSVDAQDTVLLGQARSLQRAIGNLLDNAAKFDDSLDPLTLTVAQDRVEVADRGPGIPAGQETLIFQRFHRAVEARNVPGSGLGLAIVHDVAKRHGGVAYAHMRKGGGAVVGFTFSSRNPLDRSTV</sequence>
<dbReference type="CDD" id="cd00075">
    <property type="entry name" value="HATPase"/>
    <property type="match status" value="1"/>
</dbReference>
<evidence type="ECO:0000256" key="1">
    <source>
        <dbReference type="ARBA" id="ARBA00000085"/>
    </source>
</evidence>
<dbReference type="PRINTS" id="PR00344">
    <property type="entry name" value="BCTRLSENSOR"/>
</dbReference>
<dbReference type="CDD" id="cd06225">
    <property type="entry name" value="HAMP"/>
    <property type="match status" value="1"/>
</dbReference>
<feature type="compositionally biased region" description="Low complexity" evidence="11">
    <location>
        <begin position="73"/>
        <end position="82"/>
    </location>
</feature>
<evidence type="ECO:0000256" key="5">
    <source>
        <dbReference type="ARBA" id="ARBA00022679"/>
    </source>
</evidence>
<dbReference type="PANTHER" id="PTHR45436:SF5">
    <property type="entry name" value="SENSOR HISTIDINE KINASE TRCS"/>
    <property type="match status" value="1"/>
</dbReference>
<dbReference type="InterPro" id="IPR050428">
    <property type="entry name" value="TCS_sensor_his_kinase"/>
</dbReference>
<dbReference type="EMBL" id="CAFBLU010000007">
    <property type="protein sequence ID" value="CAB4869023.1"/>
    <property type="molecule type" value="Genomic_DNA"/>
</dbReference>
<evidence type="ECO:0000313" key="15">
    <source>
        <dbReference type="EMBL" id="CAB4869023.1"/>
    </source>
</evidence>
<evidence type="ECO:0000259" key="13">
    <source>
        <dbReference type="PROSITE" id="PS50109"/>
    </source>
</evidence>
<dbReference type="Pfam" id="PF00672">
    <property type="entry name" value="HAMP"/>
    <property type="match status" value="1"/>
</dbReference>